<evidence type="ECO:0000313" key="3">
    <source>
        <dbReference type="Proteomes" id="UP000006174"/>
    </source>
</evidence>
<evidence type="ECO:0000256" key="1">
    <source>
        <dbReference type="SAM" id="MobiDB-lite"/>
    </source>
</evidence>
<accession>I2FZ51</accession>
<reference evidence="2 3" key="1">
    <citation type="journal article" date="2012" name="Plant Cell">
        <title>Genome comparison of barley and maize smut fungi reveals targeted loss of RNA silencing components and species-specific presence of transposable elements.</title>
        <authorList>
            <person name="Laurie J.D."/>
            <person name="Ali S."/>
            <person name="Linning R."/>
            <person name="Mannhaupt G."/>
            <person name="Wong P."/>
            <person name="Gueldener U."/>
            <person name="Muensterkoetter M."/>
            <person name="Moore R."/>
            <person name="Kahmann R."/>
            <person name="Bakkeren G."/>
            <person name="Schirawski J."/>
        </authorList>
    </citation>
    <scope>NUCLEOTIDE SEQUENCE [LARGE SCALE GENOMIC DNA]</scope>
    <source>
        <strain evidence="3">Uh4875-4</strain>
    </source>
</reference>
<proteinExistence type="predicted"/>
<organism evidence="2 3">
    <name type="scientific">Ustilago hordei</name>
    <name type="common">Barley covered smut fungus</name>
    <dbReference type="NCBI Taxonomy" id="120017"/>
    <lineage>
        <taxon>Eukaryota</taxon>
        <taxon>Fungi</taxon>
        <taxon>Dikarya</taxon>
        <taxon>Basidiomycota</taxon>
        <taxon>Ustilaginomycotina</taxon>
        <taxon>Ustilaginomycetes</taxon>
        <taxon>Ustilaginales</taxon>
        <taxon>Ustilaginaceae</taxon>
        <taxon>Ustilago</taxon>
    </lineage>
</organism>
<name>I2FZ51_USTHO</name>
<dbReference type="HOGENOM" id="CLU_2279539_0_0_1"/>
<comment type="caution">
    <text evidence="2">The sequence shown here is derived from an EMBL/GenBank/DDBJ whole genome shotgun (WGS) entry which is preliminary data.</text>
</comment>
<protein>
    <submittedName>
        <fullName evidence="2">Uncharacterized protein</fullName>
    </submittedName>
</protein>
<dbReference type="EMBL" id="CAGI01000171">
    <property type="protein sequence ID" value="CCF52194.1"/>
    <property type="molecule type" value="Genomic_DNA"/>
</dbReference>
<keyword evidence="3" id="KW-1185">Reference proteome</keyword>
<sequence>MDKIQYEDLSDIKHLGYTDEDIHDEDLQEAIDDAYRPCEEQDTGSEGDDITHSSDNDESQTTLTMDKTNEDNIEIARIQKSNPGLHPMMITESLQIYNKQLP</sequence>
<feature type="region of interest" description="Disordered" evidence="1">
    <location>
        <begin position="34"/>
        <end position="71"/>
    </location>
</feature>
<evidence type="ECO:0000313" key="2">
    <source>
        <dbReference type="EMBL" id="CCF52194.1"/>
    </source>
</evidence>
<dbReference type="Proteomes" id="UP000006174">
    <property type="component" value="Unassembled WGS sequence"/>
</dbReference>
<gene>
    <name evidence="2" type="ORF">UHOR_08483</name>
</gene>
<dbReference type="AlphaFoldDB" id="I2FZ51"/>